<accession>A0AAN8D445</accession>
<sequence length="97" mass="10529">MCMFVGSSQSSVYTVKSPEGAASCTWHSVQVSLDAASTCFQREHTSHSAHENSPELGVHSRPSHSVRPHCKTCSVDFLCAPIEQPVLISEIQSSVRN</sequence>
<proteinExistence type="predicted"/>
<dbReference type="Proteomes" id="UP001335648">
    <property type="component" value="Unassembled WGS sequence"/>
</dbReference>
<name>A0AAN8D445_9TELE</name>
<protein>
    <submittedName>
        <fullName evidence="2">Uncharacterized protein</fullName>
    </submittedName>
</protein>
<evidence type="ECO:0000313" key="3">
    <source>
        <dbReference type="Proteomes" id="UP001335648"/>
    </source>
</evidence>
<feature type="compositionally biased region" description="Basic and acidic residues" evidence="1">
    <location>
        <begin position="44"/>
        <end position="53"/>
    </location>
</feature>
<organism evidence="2 3">
    <name type="scientific">Champsocephalus esox</name>
    <name type="common">pike icefish</name>
    <dbReference type="NCBI Taxonomy" id="159716"/>
    <lineage>
        <taxon>Eukaryota</taxon>
        <taxon>Metazoa</taxon>
        <taxon>Chordata</taxon>
        <taxon>Craniata</taxon>
        <taxon>Vertebrata</taxon>
        <taxon>Euteleostomi</taxon>
        <taxon>Actinopterygii</taxon>
        <taxon>Neopterygii</taxon>
        <taxon>Teleostei</taxon>
        <taxon>Neoteleostei</taxon>
        <taxon>Acanthomorphata</taxon>
        <taxon>Eupercaria</taxon>
        <taxon>Perciformes</taxon>
        <taxon>Notothenioidei</taxon>
        <taxon>Channichthyidae</taxon>
        <taxon>Champsocephalus</taxon>
    </lineage>
</organism>
<feature type="region of interest" description="Disordered" evidence="1">
    <location>
        <begin position="44"/>
        <end position="63"/>
    </location>
</feature>
<evidence type="ECO:0000313" key="2">
    <source>
        <dbReference type="EMBL" id="KAK5916181.1"/>
    </source>
</evidence>
<dbReference type="AlphaFoldDB" id="A0AAN8D445"/>
<keyword evidence="3" id="KW-1185">Reference proteome</keyword>
<dbReference type="EMBL" id="JAULUE010002046">
    <property type="protein sequence ID" value="KAK5916181.1"/>
    <property type="molecule type" value="Genomic_DNA"/>
</dbReference>
<reference evidence="2 3" key="1">
    <citation type="journal article" date="2023" name="Mol. Biol. Evol.">
        <title>Genomics of Secondarily Temperate Adaptation in the Only Non-Antarctic Icefish.</title>
        <authorList>
            <person name="Rivera-Colon A.G."/>
            <person name="Rayamajhi N."/>
            <person name="Minhas B.F."/>
            <person name="Madrigal G."/>
            <person name="Bilyk K.T."/>
            <person name="Yoon V."/>
            <person name="Hune M."/>
            <person name="Gregory S."/>
            <person name="Cheng C.H.C."/>
            <person name="Catchen J.M."/>
        </authorList>
    </citation>
    <scope>NUCLEOTIDE SEQUENCE [LARGE SCALE GENOMIC DNA]</scope>
    <source>
        <strain evidence="2">JC2023a</strain>
    </source>
</reference>
<comment type="caution">
    <text evidence="2">The sequence shown here is derived from an EMBL/GenBank/DDBJ whole genome shotgun (WGS) entry which is preliminary data.</text>
</comment>
<evidence type="ECO:0000256" key="1">
    <source>
        <dbReference type="SAM" id="MobiDB-lite"/>
    </source>
</evidence>
<gene>
    <name evidence="2" type="ORF">CesoFtcFv8_001700</name>
</gene>